<comment type="similarity">
    <text evidence="1 3">Belongs to the short-chain dehydrogenases/reductases (SDR) family.</text>
</comment>
<dbReference type="InterPro" id="IPR057326">
    <property type="entry name" value="KR_dom"/>
</dbReference>
<dbReference type="Proteomes" id="UP000183263">
    <property type="component" value="Unassembled WGS sequence"/>
</dbReference>
<keyword evidence="6" id="KW-1185">Reference proteome</keyword>
<dbReference type="RefSeq" id="WP_072737957.1">
    <property type="nucleotide sequence ID" value="NZ_CP048813.1"/>
</dbReference>
<dbReference type="PRINTS" id="PR00080">
    <property type="entry name" value="SDRFAMILY"/>
</dbReference>
<proteinExistence type="inferred from homology"/>
<dbReference type="NCBIfam" id="NF005862">
    <property type="entry name" value="PRK07792.1"/>
    <property type="match status" value="1"/>
</dbReference>
<organism evidence="5 6">
    <name type="scientific">Rhodococcus triatomae</name>
    <dbReference type="NCBI Taxonomy" id="300028"/>
    <lineage>
        <taxon>Bacteria</taxon>
        <taxon>Bacillati</taxon>
        <taxon>Actinomycetota</taxon>
        <taxon>Actinomycetes</taxon>
        <taxon>Mycobacteriales</taxon>
        <taxon>Nocardiaceae</taxon>
        <taxon>Rhodococcus</taxon>
    </lineage>
</organism>
<name>A0A1G7ZX90_9NOCA</name>
<evidence type="ECO:0000313" key="5">
    <source>
        <dbReference type="EMBL" id="SDH13256.1"/>
    </source>
</evidence>
<dbReference type="SUPFAM" id="SSF51735">
    <property type="entry name" value="NAD(P)-binding Rossmann-fold domains"/>
    <property type="match status" value="1"/>
</dbReference>
<feature type="domain" description="Ketoreductase" evidence="4">
    <location>
        <begin position="10"/>
        <end position="222"/>
    </location>
</feature>
<protein>
    <submittedName>
        <fullName evidence="5">3-oxoacyl-[acyl-carrier protein] reductase</fullName>
    </submittedName>
</protein>
<dbReference type="GO" id="GO:0016491">
    <property type="term" value="F:oxidoreductase activity"/>
    <property type="evidence" value="ECO:0007669"/>
    <property type="project" value="UniProtKB-KW"/>
</dbReference>
<keyword evidence="2" id="KW-0560">Oxidoreductase</keyword>
<dbReference type="InterPro" id="IPR036291">
    <property type="entry name" value="NAD(P)-bd_dom_sf"/>
</dbReference>
<evidence type="ECO:0000313" key="6">
    <source>
        <dbReference type="Proteomes" id="UP000183263"/>
    </source>
</evidence>
<dbReference type="EMBL" id="FNDN01000001">
    <property type="protein sequence ID" value="SDH13256.1"/>
    <property type="molecule type" value="Genomic_DNA"/>
</dbReference>
<sequence length="307" mass="31746">MTQTSSLEGRTAVVTGGGAGLGRAEALALASAGAAVVVNDMGDAAHAVAEEITASGGQAVAVTGDVSEWSLGARLVDEAVRRYGSFDILVNNAGILRDKMIFNLSESDWDDVIRVHLKGHAATSRAAAVHWRAASKEAAGPVYGRVINTSSEAFLFGSAGQPNYSAAKAGITALTLSTAQGLSRYGVRANAICPRARTAMTESTFGDGGEYDGLDPLAPERVATLVQYLASPASDEITGQVFVVYGKMVALMQAPQVENRFDAAGSEFTVEELAADLGAYFTGRGPYETYAAYGVAALEKPALAVDA</sequence>
<dbReference type="AlphaFoldDB" id="A0A1G7ZX90"/>
<dbReference type="OrthoDB" id="9808187at2"/>
<dbReference type="SMART" id="SM00822">
    <property type="entry name" value="PKS_KR"/>
    <property type="match status" value="1"/>
</dbReference>
<gene>
    <name evidence="5" type="ORF">SAMN05444695_101250</name>
</gene>
<dbReference type="InterPro" id="IPR002347">
    <property type="entry name" value="SDR_fam"/>
</dbReference>
<dbReference type="Gene3D" id="3.40.50.720">
    <property type="entry name" value="NAD(P)-binding Rossmann-like Domain"/>
    <property type="match status" value="1"/>
</dbReference>
<dbReference type="PRINTS" id="PR00081">
    <property type="entry name" value="GDHRDH"/>
</dbReference>
<evidence type="ECO:0000256" key="2">
    <source>
        <dbReference type="ARBA" id="ARBA00023002"/>
    </source>
</evidence>
<reference evidence="5 6" key="1">
    <citation type="submission" date="2016-10" db="EMBL/GenBank/DDBJ databases">
        <authorList>
            <person name="de Groot N.N."/>
        </authorList>
    </citation>
    <scope>NUCLEOTIDE SEQUENCE [LARGE SCALE GENOMIC DNA]</scope>
    <source>
        <strain evidence="5 6">DSM 44892</strain>
    </source>
</reference>
<dbReference type="PROSITE" id="PS00061">
    <property type="entry name" value="ADH_SHORT"/>
    <property type="match status" value="1"/>
</dbReference>
<dbReference type="PANTHER" id="PTHR45024:SF2">
    <property type="entry name" value="SCP2 DOMAIN-CONTAINING PROTEIN"/>
    <property type="match status" value="1"/>
</dbReference>
<dbReference type="InterPro" id="IPR020904">
    <property type="entry name" value="Sc_DH/Rdtase_CS"/>
</dbReference>
<accession>A0A1G7ZX90</accession>
<dbReference type="PANTHER" id="PTHR45024">
    <property type="entry name" value="DEHYDROGENASES, SHORT CHAIN"/>
    <property type="match status" value="1"/>
</dbReference>
<dbReference type="InterPro" id="IPR051687">
    <property type="entry name" value="Peroxisomal_Beta-Oxidation"/>
</dbReference>
<dbReference type="Pfam" id="PF00106">
    <property type="entry name" value="adh_short"/>
    <property type="match status" value="1"/>
</dbReference>
<evidence type="ECO:0000259" key="4">
    <source>
        <dbReference type="SMART" id="SM00822"/>
    </source>
</evidence>
<evidence type="ECO:0000256" key="3">
    <source>
        <dbReference type="RuleBase" id="RU000363"/>
    </source>
</evidence>
<evidence type="ECO:0000256" key="1">
    <source>
        <dbReference type="ARBA" id="ARBA00006484"/>
    </source>
</evidence>